<evidence type="ECO:0000313" key="6">
    <source>
        <dbReference type="Proteomes" id="UP000233778"/>
    </source>
</evidence>
<dbReference type="InterPro" id="IPR006445">
    <property type="entry name" value="Phage-assoc_HI1409"/>
</dbReference>
<dbReference type="KEGG" id="serq:CWC46_07835"/>
<dbReference type="STRING" id="104623.Ser39006_04164"/>
<evidence type="ECO:0000313" key="3">
    <source>
        <dbReference type="EMBL" id="AUG99740.1"/>
    </source>
</evidence>
<organism evidence="4 5">
    <name type="scientific">Serratia sp. (strain ATCC 39006)</name>
    <name type="common">Prodigiosinella confusarubida</name>
    <dbReference type="NCBI Taxonomy" id="104623"/>
    <lineage>
        <taxon>Bacteria</taxon>
        <taxon>Pseudomonadati</taxon>
        <taxon>Pseudomonadota</taxon>
        <taxon>Gammaproteobacteria</taxon>
        <taxon>Enterobacterales</taxon>
        <taxon>Pectobacteriaceae</taxon>
        <taxon>Prodigiosinella</taxon>
    </lineage>
</organism>
<reference evidence="4" key="4">
    <citation type="submission" date="2017-11" db="EMBL/GenBank/DDBJ databases">
        <title>Complete genome sequence of Serratia sp. ATCC 39006.</title>
        <authorList>
            <person name="Hampton H.G."/>
            <person name="Jackson S.A."/>
            <person name="Jauregui R."/>
            <person name="Poulter G.T.M."/>
            <person name="Salmond G.P.C."/>
            <person name="Fineran P.C."/>
        </authorList>
    </citation>
    <scope>NUCLEOTIDE SEQUENCE</scope>
    <source>
        <strain evidence="4">ATCC 39006</strain>
    </source>
</reference>
<accession>A0A2I5THL7</accession>
<dbReference type="KEGG" id="sera:Ser39006_007840"/>
<dbReference type="Proteomes" id="UP000233778">
    <property type="component" value="Chromosome"/>
</dbReference>
<feature type="domain" description="Anti-CBASS protein Acb1-like N-terminal" evidence="2">
    <location>
        <begin position="47"/>
        <end position="397"/>
    </location>
</feature>
<dbReference type="RefSeq" id="WP_021017424.1">
    <property type="nucleotide sequence ID" value="NZ_CP025084.1"/>
</dbReference>
<proteinExistence type="predicted"/>
<evidence type="ECO:0000313" key="5">
    <source>
        <dbReference type="Proteomes" id="UP000017700"/>
    </source>
</evidence>
<dbReference type="EMBL" id="CP025084">
    <property type="protein sequence ID" value="AUH04059.1"/>
    <property type="molecule type" value="Genomic_DNA"/>
</dbReference>
<sequence>MAKKTGRFATADSYDNFIARVGMQQPNQHAASTYKANYTSRNRLLIEWAYRSSWIIGVAVDAIPDDMTKKGVRITSEIDPKRRGILESKFEELQLWDALNEALKWSRLYGGAGALILIEGQAPLTPLILDKVGKGSFKGLAVLDRWMLNPQLARRIKTLGPNLGKPEFYDIVTTAQGLPAWTLHHSRLIRMDGVKLPYQQKTTENEWGMSVVERIFDRLTAYDSTSVGAAQLAYKAHLRTAKIKKLREIIAMGGKPFEALVKQMDLVRQFQTNEGMSLFDAEDTFETHSYSFAGLSDLLSEFKEDIAGAVGIPLVRMFRQSPKGFSTGDADLANYYGDVGTQQERDLRSHIRLLFDVLHRSEFGEPLPDDFTFEFNPLWQMSDVDRSTVATNTANALATAVRELGMSPAAALTDLREMADVTGIGASISDEDIENAKSQWEEAESETEPPPQIGATVQKEPTGDSQPDRRNSGGFLRWFTGKR</sequence>
<evidence type="ECO:0000313" key="4">
    <source>
        <dbReference type="EMBL" id="AUH04059.1"/>
    </source>
</evidence>
<gene>
    <name evidence="3" type="ORF">CWC46_07835</name>
    <name evidence="4" type="ORF">Ser39006_007840</name>
</gene>
<dbReference type="Pfam" id="PF06381">
    <property type="entry name" value="Phage_portal_3"/>
    <property type="match status" value="1"/>
</dbReference>
<reference evidence="4 5" key="1">
    <citation type="journal article" date="2013" name="Genome Announc.">
        <title>Draft genome sequence of Serratia sp. strain ATCC 39006, a model bacterium for analysis of the biosynthesis and regulation of prodigiosin, a carbapenem, and gas vesicles.</title>
        <authorList>
            <person name="Fineran P.C."/>
            <person name="Iglesias Cans M.C."/>
            <person name="Ramsay J.P."/>
            <person name="Wilf N.M."/>
            <person name="Cossyleon D."/>
            <person name="McNeil M.B."/>
            <person name="Williamson N.R."/>
            <person name="Monson R.E."/>
            <person name="Becher S.A."/>
            <person name="Stanton J.A."/>
            <person name="Brugger K."/>
            <person name="Brown S.D."/>
            <person name="Salmond G.P."/>
        </authorList>
    </citation>
    <scope>NUCLEOTIDE SEQUENCE [LARGE SCALE GENOMIC DNA]</scope>
    <source>
        <strain evidence="4">ATCC 39006</strain>
        <strain evidence="5">ATCC 39006 / SC 11482</strain>
    </source>
</reference>
<reference evidence="4" key="2">
    <citation type="submission" date="2013-09" db="EMBL/GenBank/DDBJ databases">
        <authorList>
            <person name="Wang G."/>
            <person name="Yang Y."/>
            <person name="Su Y."/>
        </authorList>
    </citation>
    <scope>NUCLEOTIDE SEQUENCE</scope>
    <source>
        <strain evidence="4">ATCC 39006</strain>
    </source>
</reference>
<dbReference type="InterPro" id="IPR024459">
    <property type="entry name" value="Acb1-like_N"/>
</dbReference>
<dbReference type="Proteomes" id="UP000017700">
    <property type="component" value="Chromosome"/>
</dbReference>
<evidence type="ECO:0000256" key="1">
    <source>
        <dbReference type="SAM" id="MobiDB-lite"/>
    </source>
</evidence>
<dbReference type="OrthoDB" id="2019396at2"/>
<dbReference type="NCBIfam" id="TIGR01555">
    <property type="entry name" value="phge_rel_HI1409"/>
    <property type="match status" value="1"/>
</dbReference>
<protein>
    <recommendedName>
        <fullName evidence="2">Anti-CBASS protein Acb1-like N-terminal domain-containing protein</fullName>
    </recommendedName>
</protein>
<reference evidence="3 6" key="3">
    <citation type="submission" date="2017-11" db="EMBL/GenBank/DDBJ databases">
        <title>Complete genome sequence of Serratia sp. ATCC 39006 LacA.</title>
        <authorList>
            <person name="Hampton H.G."/>
            <person name="Jackson S.A."/>
            <person name="Jauregui R."/>
            <person name="Poulter G.T.M."/>
            <person name="Salmond G.P.C."/>
            <person name="Fineran P.C."/>
        </authorList>
    </citation>
    <scope>NUCLEOTIDE SEQUENCE [LARGE SCALE GENOMIC DNA]</scope>
    <source>
        <strain evidence="3 6">ATCC 39006</strain>
    </source>
</reference>
<dbReference type="AlphaFoldDB" id="A0A2I5THL7"/>
<feature type="region of interest" description="Disordered" evidence="1">
    <location>
        <begin position="429"/>
        <end position="483"/>
    </location>
</feature>
<dbReference type="EMBL" id="CP025085">
    <property type="protein sequence ID" value="AUG99740.1"/>
    <property type="molecule type" value="Genomic_DNA"/>
</dbReference>
<evidence type="ECO:0000259" key="2">
    <source>
        <dbReference type="Pfam" id="PF06381"/>
    </source>
</evidence>
<name>A0A2I5THL7_SERS3</name>
<keyword evidence="5" id="KW-1185">Reference proteome</keyword>